<protein>
    <submittedName>
        <fullName evidence="1">Uncharacterized protein</fullName>
    </submittedName>
</protein>
<dbReference type="Proteomes" id="UP000814140">
    <property type="component" value="Unassembled WGS sequence"/>
</dbReference>
<evidence type="ECO:0000313" key="1">
    <source>
        <dbReference type="EMBL" id="KAI0060937.1"/>
    </source>
</evidence>
<dbReference type="EMBL" id="MU277215">
    <property type="protein sequence ID" value="KAI0060937.1"/>
    <property type="molecule type" value="Genomic_DNA"/>
</dbReference>
<proteinExistence type="predicted"/>
<evidence type="ECO:0000313" key="2">
    <source>
        <dbReference type="Proteomes" id="UP000814140"/>
    </source>
</evidence>
<gene>
    <name evidence="1" type="ORF">BV25DRAFT_1827154</name>
</gene>
<reference evidence="1" key="2">
    <citation type="journal article" date="2022" name="New Phytol.">
        <title>Evolutionary transition to the ectomycorrhizal habit in the genomes of a hyperdiverse lineage of mushroom-forming fungi.</title>
        <authorList>
            <person name="Looney B."/>
            <person name="Miyauchi S."/>
            <person name="Morin E."/>
            <person name="Drula E."/>
            <person name="Courty P.E."/>
            <person name="Kohler A."/>
            <person name="Kuo A."/>
            <person name="LaButti K."/>
            <person name="Pangilinan J."/>
            <person name="Lipzen A."/>
            <person name="Riley R."/>
            <person name="Andreopoulos W."/>
            <person name="He G."/>
            <person name="Johnson J."/>
            <person name="Nolan M."/>
            <person name="Tritt A."/>
            <person name="Barry K.W."/>
            <person name="Grigoriev I.V."/>
            <person name="Nagy L.G."/>
            <person name="Hibbett D."/>
            <person name="Henrissat B."/>
            <person name="Matheny P.B."/>
            <person name="Labbe J."/>
            <person name="Martin F.M."/>
        </authorList>
    </citation>
    <scope>NUCLEOTIDE SEQUENCE</scope>
    <source>
        <strain evidence="1">HHB10654</strain>
    </source>
</reference>
<comment type="caution">
    <text evidence="1">The sequence shown here is derived from an EMBL/GenBank/DDBJ whole genome shotgun (WGS) entry which is preliminary data.</text>
</comment>
<keyword evidence="2" id="KW-1185">Reference proteome</keyword>
<reference evidence="1" key="1">
    <citation type="submission" date="2021-03" db="EMBL/GenBank/DDBJ databases">
        <authorList>
            <consortium name="DOE Joint Genome Institute"/>
            <person name="Ahrendt S."/>
            <person name="Looney B.P."/>
            <person name="Miyauchi S."/>
            <person name="Morin E."/>
            <person name="Drula E."/>
            <person name="Courty P.E."/>
            <person name="Chicoki N."/>
            <person name="Fauchery L."/>
            <person name="Kohler A."/>
            <person name="Kuo A."/>
            <person name="Labutti K."/>
            <person name="Pangilinan J."/>
            <person name="Lipzen A."/>
            <person name="Riley R."/>
            <person name="Andreopoulos W."/>
            <person name="He G."/>
            <person name="Johnson J."/>
            <person name="Barry K.W."/>
            <person name="Grigoriev I.V."/>
            <person name="Nagy L."/>
            <person name="Hibbett D."/>
            <person name="Henrissat B."/>
            <person name="Matheny P.B."/>
            <person name="Labbe J."/>
            <person name="Martin F."/>
        </authorList>
    </citation>
    <scope>NUCLEOTIDE SEQUENCE</scope>
    <source>
        <strain evidence="1">HHB10654</strain>
    </source>
</reference>
<organism evidence="1 2">
    <name type="scientific">Artomyces pyxidatus</name>
    <dbReference type="NCBI Taxonomy" id="48021"/>
    <lineage>
        <taxon>Eukaryota</taxon>
        <taxon>Fungi</taxon>
        <taxon>Dikarya</taxon>
        <taxon>Basidiomycota</taxon>
        <taxon>Agaricomycotina</taxon>
        <taxon>Agaricomycetes</taxon>
        <taxon>Russulales</taxon>
        <taxon>Auriscalpiaceae</taxon>
        <taxon>Artomyces</taxon>
    </lineage>
</organism>
<accession>A0ACB8SXK0</accession>
<sequence length="169" mass="18530">MSLDLRDLSVEVHLSLFQSAYLHSWKKDLSYSRHHVYTASERPSSSRTSASQYYNNAASSGSWSRQPSRPLDTSSLASLIPTTFLQETPSPIVPDANSRTYHLEIVQQPEVTAEFGSAALSRLPLAPPLVAQLVVRDHRGNVVEGYASYPPTAPSTNLTATEEIPSTCI</sequence>
<name>A0ACB8SXK0_9AGAM</name>